<sequence length="250" mass="28707">MRRAGHLEHRGGRWPWRYPLESGDVRHYTQMLHVLVDHILSSEDRLHAQFTSGRQPWKWQSNFINRIKSEARVPGLFSFIKYDKYVMPESSSRCGDARYSGCRTCGTPSLVLAISIARRQFSILKIARKILNDSHSPKTQKTQIMSFSRYESARIHNQVTGICFLCGGNSIALHCRLDVRLFTRIFTQHCQLQQSGFEVHGTVSRRWRRRTQCLRRRSQIGPGASPAVRSCAASAFDTDSNHQTAKSQET</sequence>
<name>A0A6H5GM46_9HEMI</name>
<evidence type="ECO:0000313" key="3">
    <source>
        <dbReference type="Proteomes" id="UP000479000"/>
    </source>
</evidence>
<gene>
    <name evidence="2" type="ORF">NTEN_LOCUS10564</name>
</gene>
<feature type="compositionally biased region" description="Polar residues" evidence="1">
    <location>
        <begin position="237"/>
        <end position="250"/>
    </location>
</feature>
<keyword evidence="3" id="KW-1185">Reference proteome</keyword>
<reference evidence="2 3" key="1">
    <citation type="submission" date="2020-02" db="EMBL/GenBank/DDBJ databases">
        <authorList>
            <person name="Ferguson B K."/>
        </authorList>
    </citation>
    <scope>NUCLEOTIDE SEQUENCE [LARGE SCALE GENOMIC DNA]</scope>
</reference>
<dbReference type="Proteomes" id="UP000479000">
    <property type="component" value="Unassembled WGS sequence"/>
</dbReference>
<accession>A0A6H5GM46</accession>
<feature type="region of interest" description="Disordered" evidence="1">
    <location>
        <begin position="218"/>
        <end position="250"/>
    </location>
</feature>
<dbReference type="EMBL" id="CADCXU010015882">
    <property type="protein sequence ID" value="CAB0005087.1"/>
    <property type="molecule type" value="Genomic_DNA"/>
</dbReference>
<dbReference type="AlphaFoldDB" id="A0A6H5GM46"/>
<evidence type="ECO:0000256" key="1">
    <source>
        <dbReference type="SAM" id="MobiDB-lite"/>
    </source>
</evidence>
<protein>
    <submittedName>
        <fullName evidence="2">Uncharacterized protein</fullName>
    </submittedName>
</protein>
<proteinExistence type="predicted"/>
<organism evidence="2 3">
    <name type="scientific">Nesidiocoris tenuis</name>
    <dbReference type="NCBI Taxonomy" id="355587"/>
    <lineage>
        <taxon>Eukaryota</taxon>
        <taxon>Metazoa</taxon>
        <taxon>Ecdysozoa</taxon>
        <taxon>Arthropoda</taxon>
        <taxon>Hexapoda</taxon>
        <taxon>Insecta</taxon>
        <taxon>Pterygota</taxon>
        <taxon>Neoptera</taxon>
        <taxon>Paraneoptera</taxon>
        <taxon>Hemiptera</taxon>
        <taxon>Heteroptera</taxon>
        <taxon>Panheteroptera</taxon>
        <taxon>Cimicomorpha</taxon>
        <taxon>Miridae</taxon>
        <taxon>Dicyphina</taxon>
        <taxon>Nesidiocoris</taxon>
    </lineage>
</organism>
<evidence type="ECO:0000313" key="2">
    <source>
        <dbReference type="EMBL" id="CAB0005087.1"/>
    </source>
</evidence>